<keyword evidence="2" id="KW-1185">Reference proteome</keyword>
<dbReference type="EMBL" id="BAAALD010000022">
    <property type="protein sequence ID" value="GAA1083457.1"/>
    <property type="molecule type" value="Genomic_DNA"/>
</dbReference>
<evidence type="ECO:0000313" key="1">
    <source>
        <dbReference type="EMBL" id="GAA1083457.1"/>
    </source>
</evidence>
<dbReference type="Proteomes" id="UP001499987">
    <property type="component" value="Unassembled WGS sequence"/>
</dbReference>
<gene>
    <name evidence="1" type="ORF">GCM10009663_28480</name>
</gene>
<accession>A0ABP4E149</accession>
<evidence type="ECO:0000313" key="2">
    <source>
        <dbReference type="Proteomes" id="UP001499987"/>
    </source>
</evidence>
<proteinExistence type="predicted"/>
<comment type="caution">
    <text evidence="1">The sequence shown here is derived from an EMBL/GenBank/DDBJ whole genome shotgun (WGS) entry which is preliminary data.</text>
</comment>
<protein>
    <submittedName>
        <fullName evidence="1">Uncharacterized protein</fullName>
    </submittedName>
</protein>
<sequence length="79" mass="8553">MTRTDFGGAPAGLLLRGATAGPGITTSQLVVGTVSRVIRGDGDKRPRQVPRVYRQLTYYREGMFGQRFPAITDKTPLTG</sequence>
<organism evidence="1 2">
    <name type="scientific">Kitasatospora arboriphila</name>
    <dbReference type="NCBI Taxonomy" id="258052"/>
    <lineage>
        <taxon>Bacteria</taxon>
        <taxon>Bacillati</taxon>
        <taxon>Actinomycetota</taxon>
        <taxon>Actinomycetes</taxon>
        <taxon>Kitasatosporales</taxon>
        <taxon>Streptomycetaceae</taxon>
        <taxon>Kitasatospora</taxon>
    </lineage>
</organism>
<name>A0ABP4E149_9ACTN</name>
<reference evidence="2" key="1">
    <citation type="journal article" date="2019" name="Int. J. Syst. Evol. Microbiol.">
        <title>The Global Catalogue of Microorganisms (GCM) 10K type strain sequencing project: providing services to taxonomists for standard genome sequencing and annotation.</title>
        <authorList>
            <consortium name="The Broad Institute Genomics Platform"/>
            <consortium name="The Broad Institute Genome Sequencing Center for Infectious Disease"/>
            <person name="Wu L."/>
            <person name="Ma J."/>
        </authorList>
    </citation>
    <scope>NUCLEOTIDE SEQUENCE [LARGE SCALE GENOMIC DNA]</scope>
    <source>
        <strain evidence="2">JCM 13002</strain>
    </source>
</reference>